<evidence type="ECO:0000313" key="5">
    <source>
        <dbReference type="EMBL" id="HIY65401.1"/>
    </source>
</evidence>
<dbReference type="Pfam" id="PF07992">
    <property type="entry name" value="Pyr_redox_2"/>
    <property type="match status" value="1"/>
</dbReference>
<dbReference type="InterPro" id="IPR050097">
    <property type="entry name" value="Ferredoxin-NADP_redctase_2"/>
</dbReference>
<evidence type="ECO:0000256" key="1">
    <source>
        <dbReference type="ARBA" id="ARBA00022630"/>
    </source>
</evidence>
<sequence length="319" mass="34693">MVYDVAVIGAGPGGLAATLGLARMKRSVMLLDSNRPRHAATLVSHGFLTRDGISPLELRNLGREEVLAYPHVAFERTVVQSITQLPERDFLVIARRQGSQEQTEVHARAVVLATGLTETLPVSEHVRPWYGTSLHSCMDCDGYDKRDQRLALIGETDDLVDRALVIRQFSRDVRVFTNGSGAVDSNGVARLAEFDIEVLDAPIRAVEGGRNGMQAILLEDGTRHERNAGFVRPQWHATIGFAEPLGIETDARGLVAVDRQQRTNVAGVYAVGDITPGYRQLMVAAGEGTVAASVINRDFIARELAGDRDARVAPSAELH</sequence>
<dbReference type="AlphaFoldDB" id="A0A9D2C7U2"/>
<dbReference type="InterPro" id="IPR036188">
    <property type="entry name" value="FAD/NAD-bd_sf"/>
</dbReference>
<evidence type="ECO:0000259" key="4">
    <source>
        <dbReference type="Pfam" id="PF07992"/>
    </source>
</evidence>
<dbReference type="PANTHER" id="PTHR48105">
    <property type="entry name" value="THIOREDOXIN REDUCTASE 1-RELATED-RELATED"/>
    <property type="match status" value="1"/>
</dbReference>
<evidence type="ECO:0000256" key="3">
    <source>
        <dbReference type="ARBA" id="ARBA00048132"/>
    </source>
</evidence>
<organism evidence="5 6">
    <name type="scientific">Candidatus Agrococcus pullicola</name>
    <dbReference type="NCBI Taxonomy" id="2838429"/>
    <lineage>
        <taxon>Bacteria</taxon>
        <taxon>Bacillati</taxon>
        <taxon>Actinomycetota</taxon>
        <taxon>Actinomycetes</taxon>
        <taxon>Micrococcales</taxon>
        <taxon>Microbacteriaceae</taxon>
        <taxon>Agrococcus</taxon>
    </lineage>
</organism>
<dbReference type="Proteomes" id="UP000824005">
    <property type="component" value="Unassembled WGS sequence"/>
</dbReference>
<dbReference type="PRINTS" id="PR00368">
    <property type="entry name" value="FADPNR"/>
</dbReference>
<evidence type="ECO:0000313" key="6">
    <source>
        <dbReference type="Proteomes" id="UP000824005"/>
    </source>
</evidence>
<gene>
    <name evidence="5" type="ORF">H9830_03890</name>
</gene>
<dbReference type="PRINTS" id="PR00469">
    <property type="entry name" value="PNDRDTASEII"/>
</dbReference>
<keyword evidence="2" id="KW-0560">Oxidoreductase</keyword>
<proteinExistence type="predicted"/>
<comment type="catalytic activity">
    <reaction evidence="3">
        <text>[thioredoxin]-dithiol + NADP(+) = [thioredoxin]-disulfide + NADPH + H(+)</text>
        <dbReference type="Rhea" id="RHEA:20345"/>
        <dbReference type="Rhea" id="RHEA-COMP:10698"/>
        <dbReference type="Rhea" id="RHEA-COMP:10700"/>
        <dbReference type="ChEBI" id="CHEBI:15378"/>
        <dbReference type="ChEBI" id="CHEBI:29950"/>
        <dbReference type="ChEBI" id="CHEBI:50058"/>
        <dbReference type="ChEBI" id="CHEBI:57783"/>
        <dbReference type="ChEBI" id="CHEBI:58349"/>
        <dbReference type="EC" id="1.8.1.9"/>
    </reaction>
</comment>
<accession>A0A9D2C7U2</accession>
<dbReference type="EMBL" id="DXDC01000117">
    <property type="protein sequence ID" value="HIY65401.1"/>
    <property type="molecule type" value="Genomic_DNA"/>
</dbReference>
<feature type="domain" description="FAD/NAD(P)-binding" evidence="4">
    <location>
        <begin position="3"/>
        <end position="288"/>
    </location>
</feature>
<dbReference type="SUPFAM" id="SSF51905">
    <property type="entry name" value="FAD/NAD(P)-binding domain"/>
    <property type="match status" value="1"/>
</dbReference>
<evidence type="ECO:0000256" key="2">
    <source>
        <dbReference type="ARBA" id="ARBA00023002"/>
    </source>
</evidence>
<name>A0A9D2C7U2_9MICO</name>
<dbReference type="GO" id="GO:0004791">
    <property type="term" value="F:thioredoxin-disulfide reductase (NADPH) activity"/>
    <property type="evidence" value="ECO:0007669"/>
    <property type="project" value="UniProtKB-EC"/>
</dbReference>
<keyword evidence="1" id="KW-0285">Flavoprotein</keyword>
<protein>
    <submittedName>
        <fullName evidence="5">NAD(P)/FAD-dependent oxidoreductase</fullName>
    </submittedName>
</protein>
<dbReference type="Gene3D" id="3.50.50.60">
    <property type="entry name" value="FAD/NAD(P)-binding domain"/>
    <property type="match status" value="2"/>
</dbReference>
<comment type="caution">
    <text evidence="5">The sequence shown here is derived from an EMBL/GenBank/DDBJ whole genome shotgun (WGS) entry which is preliminary data.</text>
</comment>
<reference evidence="5" key="2">
    <citation type="submission" date="2021-04" db="EMBL/GenBank/DDBJ databases">
        <authorList>
            <person name="Gilroy R."/>
        </authorList>
    </citation>
    <scope>NUCLEOTIDE SEQUENCE</scope>
    <source>
        <strain evidence="5">ChiGjej1B1-98</strain>
    </source>
</reference>
<reference evidence="5" key="1">
    <citation type="journal article" date="2021" name="PeerJ">
        <title>Extensive microbial diversity within the chicken gut microbiome revealed by metagenomics and culture.</title>
        <authorList>
            <person name="Gilroy R."/>
            <person name="Ravi A."/>
            <person name="Getino M."/>
            <person name="Pursley I."/>
            <person name="Horton D.L."/>
            <person name="Alikhan N.F."/>
            <person name="Baker D."/>
            <person name="Gharbi K."/>
            <person name="Hall N."/>
            <person name="Watson M."/>
            <person name="Adriaenssens E.M."/>
            <person name="Foster-Nyarko E."/>
            <person name="Jarju S."/>
            <person name="Secka A."/>
            <person name="Antonio M."/>
            <person name="Oren A."/>
            <person name="Chaudhuri R.R."/>
            <person name="La Ragione R."/>
            <person name="Hildebrand F."/>
            <person name="Pallen M.J."/>
        </authorList>
    </citation>
    <scope>NUCLEOTIDE SEQUENCE</scope>
    <source>
        <strain evidence="5">ChiGjej1B1-98</strain>
    </source>
</reference>
<dbReference type="InterPro" id="IPR023753">
    <property type="entry name" value="FAD/NAD-binding_dom"/>
</dbReference>